<comment type="caution">
    <text evidence="1">The sequence shown here is derived from an EMBL/GenBank/DDBJ whole genome shotgun (WGS) entry which is preliminary data.</text>
</comment>
<keyword evidence="2" id="KW-1185">Reference proteome</keyword>
<dbReference type="Proteomes" id="UP000649799">
    <property type="component" value="Unassembled WGS sequence"/>
</dbReference>
<proteinExistence type="predicted"/>
<organism evidence="1 2">
    <name type="scientific">Cyclobacterium plantarum</name>
    <dbReference type="NCBI Taxonomy" id="2716263"/>
    <lineage>
        <taxon>Bacteria</taxon>
        <taxon>Pseudomonadati</taxon>
        <taxon>Bacteroidota</taxon>
        <taxon>Cytophagia</taxon>
        <taxon>Cytophagales</taxon>
        <taxon>Cyclobacteriaceae</taxon>
        <taxon>Cyclobacterium</taxon>
    </lineage>
</organism>
<gene>
    <name evidence="1" type="ORF">G9Q97_23045</name>
</gene>
<dbReference type="EMBL" id="JAANYN010000016">
    <property type="protein sequence ID" value="NHE59693.1"/>
    <property type="molecule type" value="Genomic_DNA"/>
</dbReference>
<accession>A0ABX0HFF2</accession>
<protein>
    <recommendedName>
        <fullName evidence="3">Lipoprotein</fullName>
    </recommendedName>
</protein>
<sequence>MKSIFRYFLFLLLFSCNLDNNRELQIDQSYEGEEAYWVSKSMDEHLHLAFYDLEAFKKKAFTDSLPGCPSVLFSTDSLSLTLNYDQAGCEDAGSSDFEGSIQLQYSLPSPGSNDTLQLNFQNYHQENTKIQGSRVFYIARKRTDNKLLIEETDSLLLVNNFGSSTRIKPRLEHQAQFQSGALTAISSTGDMTGRNWSGNEIKVKLSKTTGDECLSSAIFRPTSGTETWTVLRTGGGNVIHELVYSETGDCETKTTIRLSEGVVMEKSP</sequence>
<evidence type="ECO:0000313" key="1">
    <source>
        <dbReference type="EMBL" id="NHE59693.1"/>
    </source>
</evidence>
<dbReference type="RefSeq" id="WP_166151331.1">
    <property type="nucleotide sequence ID" value="NZ_JAANYN010000016.1"/>
</dbReference>
<reference evidence="1 2" key="1">
    <citation type="submission" date="2020-03" db="EMBL/GenBank/DDBJ databases">
        <title>Cyclobacterium plantarum sp. nov., a marine bacterium isolated from a coastal-marine wetland.</title>
        <authorList>
            <person name="Sanchez-Porro C."/>
            <person name="Ventosa A."/>
            <person name="Amoozegar M."/>
        </authorList>
    </citation>
    <scope>NUCLEOTIDE SEQUENCE [LARGE SCALE GENOMIC DNA]</scope>
    <source>
        <strain evidence="1 2">GBPx2</strain>
    </source>
</reference>
<evidence type="ECO:0008006" key="3">
    <source>
        <dbReference type="Google" id="ProtNLM"/>
    </source>
</evidence>
<evidence type="ECO:0000313" key="2">
    <source>
        <dbReference type="Proteomes" id="UP000649799"/>
    </source>
</evidence>
<name>A0ABX0HFF2_9BACT</name>